<gene>
    <name evidence="4" type="ORF">CYY_004660</name>
</gene>
<dbReference type="EMBL" id="AJWJ01000168">
    <property type="protein sequence ID" value="KAF2074046.1"/>
    <property type="molecule type" value="Genomic_DNA"/>
</dbReference>
<dbReference type="Pfam" id="PF24681">
    <property type="entry name" value="Kelch_KLHDC2_KLHL20_DRC7"/>
    <property type="match status" value="1"/>
</dbReference>
<dbReference type="PANTHER" id="PTHR46093:SF18">
    <property type="entry name" value="FIBRONECTIN TYPE-III DOMAIN-CONTAINING PROTEIN"/>
    <property type="match status" value="1"/>
</dbReference>
<dbReference type="InterPro" id="IPR015915">
    <property type="entry name" value="Kelch-typ_b-propeller"/>
</dbReference>
<dbReference type="OrthoDB" id="10251809at2759"/>
<evidence type="ECO:0000313" key="5">
    <source>
        <dbReference type="Proteomes" id="UP000695562"/>
    </source>
</evidence>
<name>A0A8J4PV31_9MYCE</name>
<evidence type="ECO:0000256" key="1">
    <source>
        <dbReference type="ARBA" id="ARBA00022441"/>
    </source>
</evidence>
<protein>
    <recommendedName>
        <fullName evidence="6">Kelch repeat-containing protein</fullName>
    </recommendedName>
</protein>
<feature type="region of interest" description="Disordered" evidence="3">
    <location>
        <begin position="70"/>
        <end position="156"/>
    </location>
</feature>
<dbReference type="SUPFAM" id="SSF117281">
    <property type="entry name" value="Kelch motif"/>
    <property type="match status" value="1"/>
</dbReference>
<feature type="compositionally biased region" description="Polar residues" evidence="3">
    <location>
        <begin position="113"/>
        <end position="123"/>
    </location>
</feature>
<dbReference type="AlphaFoldDB" id="A0A8J4PV31"/>
<organism evidence="4 5">
    <name type="scientific">Polysphondylium violaceum</name>
    <dbReference type="NCBI Taxonomy" id="133409"/>
    <lineage>
        <taxon>Eukaryota</taxon>
        <taxon>Amoebozoa</taxon>
        <taxon>Evosea</taxon>
        <taxon>Eumycetozoa</taxon>
        <taxon>Dictyostelia</taxon>
        <taxon>Dictyosteliales</taxon>
        <taxon>Dictyosteliaceae</taxon>
        <taxon>Polysphondylium</taxon>
    </lineage>
</organism>
<keyword evidence="1" id="KW-0880">Kelch repeat</keyword>
<evidence type="ECO:0000256" key="2">
    <source>
        <dbReference type="ARBA" id="ARBA00022737"/>
    </source>
</evidence>
<evidence type="ECO:0000256" key="3">
    <source>
        <dbReference type="SAM" id="MobiDB-lite"/>
    </source>
</evidence>
<proteinExistence type="predicted"/>
<feature type="compositionally biased region" description="Low complexity" evidence="3">
    <location>
        <begin position="130"/>
        <end position="153"/>
    </location>
</feature>
<dbReference type="Gene3D" id="2.120.10.80">
    <property type="entry name" value="Kelch-type beta propeller"/>
    <property type="match status" value="2"/>
</dbReference>
<evidence type="ECO:0000313" key="4">
    <source>
        <dbReference type="EMBL" id="KAF2074046.1"/>
    </source>
</evidence>
<keyword evidence="5" id="KW-1185">Reference proteome</keyword>
<dbReference type="PANTHER" id="PTHR46093">
    <property type="entry name" value="ACYL-COA-BINDING DOMAIN-CONTAINING PROTEIN 5"/>
    <property type="match status" value="1"/>
</dbReference>
<comment type="caution">
    <text evidence="4">The sequence shown here is derived from an EMBL/GenBank/DDBJ whole genome shotgun (WGS) entry which is preliminary data.</text>
</comment>
<evidence type="ECO:0008006" key="6">
    <source>
        <dbReference type="Google" id="ProtNLM"/>
    </source>
</evidence>
<reference evidence="4" key="1">
    <citation type="submission" date="2020-01" db="EMBL/GenBank/DDBJ databases">
        <title>Development of genomics and gene disruption for Polysphondylium violaceum indicates a role for the polyketide synthase stlB in stalk morphogenesis.</title>
        <authorList>
            <person name="Narita B."/>
            <person name="Kawabe Y."/>
            <person name="Kin K."/>
            <person name="Saito T."/>
            <person name="Gibbs R."/>
            <person name="Kuspa A."/>
            <person name="Muzny D."/>
            <person name="Queller D."/>
            <person name="Richards S."/>
            <person name="Strassman J."/>
            <person name="Sucgang R."/>
            <person name="Worley K."/>
            <person name="Schaap P."/>
        </authorList>
    </citation>
    <scope>NUCLEOTIDE SEQUENCE</scope>
    <source>
        <strain evidence="4">QSvi11</strain>
    </source>
</reference>
<sequence length="442" mass="48736">MKWYQTNIEGSIPTVRTSHTSTILNKIDATSSHSCIVIYGGKTQKQTNLVYTDLAFLSVGSGVSVNEEIAKPQNQTSMGKLNKILGSGASSVPSVPVQPPPTQRQPITIGGDRNNSNTASSFTPPAIQKQSPSSSSSSSSASSSSSPSSSSQSRKTYSKLPVYSGSVIYNWENSTSEGDVPGNRFNHSLTALNSGSYKGKIILIGGVINNSNNSNNNLRNELDTINNDIFLLDCDTNYWVKIQAIGIYPEARHSHYVCQISNETILLFGGINDSNQVLNDTHLLNLSNQNTIRWTQPNSMNNAPDLKGKEYKVCFCSGAIYVIISNSNEMYKLDTSTFKWSQVCFVGTLPKFQMEWSSITSYLHYLVFLIENEIYFFDTIGLEWTELDVDGDRPTKRKGHSINVVGSILVVIGGQCEFPLSTIMARDIEVIDLTLFFYKKKK</sequence>
<dbReference type="Proteomes" id="UP000695562">
    <property type="component" value="Unassembled WGS sequence"/>
</dbReference>
<keyword evidence="2" id="KW-0677">Repeat</keyword>
<accession>A0A8J4PV31</accession>